<proteinExistence type="predicted"/>
<dbReference type="EMBL" id="JAUSUQ010000002">
    <property type="protein sequence ID" value="MDQ0337881.1"/>
    <property type="molecule type" value="Genomic_DNA"/>
</dbReference>
<dbReference type="Proteomes" id="UP001232445">
    <property type="component" value="Unassembled WGS sequence"/>
</dbReference>
<sequence length="271" mass="31573">MGDKKMIVVDECLGLYEKPQFLGDETLYFVNLIKAGQADRGLQKQVERTKPRNILPSIKLKRKTLSDEIDFFTQVVHLNSAKQSRGQTWIFYFYHSYYTDNQIIRKIQSLLLPEVFLLPIPVNASRAKALYMMYVLDRYIRQSHQNINFSELNFGINKSVQDLSCYLLSPKPLAQFKPHKWRYVYKHKQNSLFKLVHMKADGQVNLVDVDELQNLWPKVLSFKSEQKELWAVVKDLDDGEKAISGTDFLYHIEQPAIPVNVPVIDVAIYSK</sequence>
<evidence type="ECO:0008006" key="3">
    <source>
        <dbReference type="Google" id="ProtNLM"/>
    </source>
</evidence>
<name>A0ABU0CN87_9BACI</name>
<accession>A0ABU0CN87</accession>
<evidence type="ECO:0000313" key="2">
    <source>
        <dbReference type="Proteomes" id="UP001232445"/>
    </source>
</evidence>
<gene>
    <name evidence="1" type="ORF">J2S00_000664</name>
</gene>
<evidence type="ECO:0000313" key="1">
    <source>
        <dbReference type="EMBL" id="MDQ0337881.1"/>
    </source>
</evidence>
<reference evidence="1 2" key="1">
    <citation type="submission" date="2023-07" db="EMBL/GenBank/DDBJ databases">
        <title>Genomic Encyclopedia of Type Strains, Phase IV (KMG-IV): sequencing the most valuable type-strain genomes for metagenomic binning, comparative biology and taxonomic classification.</title>
        <authorList>
            <person name="Goeker M."/>
        </authorList>
    </citation>
    <scope>NUCLEOTIDE SEQUENCE [LARGE SCALE GENOMIC DNA]</scope>
    <source>
        <strain evidence="1 2">DSM 17740</strain>
    </source>
</reference>
<protein>
    <recommendedName>
        <fullName evidence="3">DUF4130 domain-containing protein</fullName>
    </recommendedName>
</protein>
<keyword evidence="2" id="KW-1185">Reference proteome</keyword>
<organism evidence="1 2">
    <name type="scientific">Caldalkalibacillus uzonensis</name>
    <dbReference type="NCBI Taxonomy" id="353224"/>
    <lineage>
        <taxon>Bacteria</taxon>
        <taxon>Bacillati</taxon>
        <taxon>Bacillota</taxon>
        <taxon>Bacilli</taxon>
        <taxon>Bacillales</taxon>
        <taxon>Bacillaceae</taxon>
        <taxon>Caldalkalibacillus</taxon>
    </lineage>
</organism>
<comment type="caution">
    <text evidence="1">The sequence shown here is derived from an EMBL/GenBank/DDBJ whole genome shotgun (WGS) entry which is preliminary data.</text>
</comment>